<dbReference type="Gene3D" id="1.20.58.100">
    <property type="entry name" value="Fumarate reductase/succinate dehydrogenase flavoprotein-like, C-terminal domain"/>
    <property type="match status" value="1"/>
</dbReference>
<comment type="caution">
    <text evidence="3">The sequence shown here is derived from an EMBL/GenBank/DDBJ whole genome shotgun (WGS) entry which is preliminary data.</text>
</comment>
<dbReference type="InterPro" id="IPR030664">
    <property type="entry name" value="SdhA/FrdA/AprA"/>
</dbReference>
<feature type="compositionally biased region" description="Low complexity" evidence="1">
    <location>
        <begin position="332"/>
        <end position="343"/>
    </location>
</feature>
<evidence type="ECO:0000256" key="1">
    <source>
        <dbReference type="SAM" id="MobiDB-lite"/>
    </source>
</evidence>
<reference evidence="3 4" key="1">
    <citation type="submission" date="2019-02" db="EMBL/GenBank/DDBJ databases">
        <title>Deep-cultivation of Planctomycetes and their phenomic and genomic characterization uncovers novel biology.</title>
        <authorList>
            <person name="Wiegand S."/>
            <person name="Jogler M."/>
            <person name="Boedeker C."/>
            <person name="Pinto D."/>
            <person name="Vollmers J."/>
            <person name="Rivas-Marin E."/>
            <person name="Kohn T."/>
            <person name="Peeters S.H."/>
            <person name="Heuer A."/>
            <person name="Rast P."/>
            <person name="Oberbeckmann S."/>
            <person name="Bunk B."/>
            <person name="Jeske O."/>
            <person name="Meyerdierks A."/>
            <person name="Storesund J.E."/>
            <person name="Kallscheuer N."/>
            <person name="Luecker S."/>
            <person name="Lage O.M."/>
            <person name="Pohl T."/>
            <person name="Merkel B.J."/>
            <person name="Hornburger P."/>
            <person name="Mueller R.-W."/>
            <person name="Bruemmer F."/>
            <person name="Labrenz M."/>
            <person name="Spormann A.M."/>
            <person name="Op Den Camp H."/>
            <person name="Overmann J."/>
            <person name="Amann R."/>
            <person name="Jetten M.S.M."/>
            <person name="Mascher T."/>
            <person name="Medema M.H."/>
            <person name="Devos D.P."/>
            <person name="Kaster A.-K."/>
            <person name="Ovreas L."/>
            <person name="Rohde M."/>
            <person name="Galperin M.Y."/>
            <person name="Jogler C."/>
        </authorList>
    </citation>
    <scope>NUCLEOTIDE SEQUENCE [LARGE SCALE GENOMIC DNA]</scope>
    <source>
        <strain evidence="3 4">Q31b</strain>
    </source>
</reference>
<feature type="compositionally biased region" description="Pro residues" evidence="1">
    <location>
        <begin position="354"/>
        <end position="370"/>
    </location>
</feature>
<dbReference type="SUPFAM" id="SSF51905">
    <property type="entry name" value="FAD/NAD(P)-binding domain"/>
    <property type="match status" value="1"/>
</dbReference>
<dbReference type="GO" id="GO:0009055">
    <property type="term" value="F:electron transfer activity"/>
    <property type="evidence" value="ECO:0007669"/>
    <property type="project" value="TreeGrafter"/>
</dbReference>
<dbReference type="EMBL" id="SJPY01000003">
    <property type="protein sequence ID" value="TWU43520.1"/>
    <property type="molecule type" value="Genomic_DNA"/>
</dbReference>
<dbReference type="Gene3D" id="3.50.50.60">
    <property type="entry name" value="FAD/NAD(P)-binding domain"/>
    <property type="match status" value="2"/>
</dbReference>
<name>A0A5C6E3W8_9BACT</name>
<dbReference type="AlphaFoldDB" id="A0A5C6E3W8"/>
<gene>
    <name evidence="3" type="primary">frdA_1</name>
    <name evidence="3" type="ORF">Q31b_25610</name>
</gene>
<dbReference type="Pfam" id="PF12831">
    <property type="entry name" value="FAD_oxidored"/>
    <property type="match status" value="1"/>
</dbReference>
<dbReference type="OrthoDB" id="9806724at2"/>
<dbReference type="GO" id="GO:0009061">
    <property type="term" value="P:anaerobic respiration"/>
    <property type="evidence" value="ECO:0007669"/>
    <property type="project" value="TreeGrafter"/>
</dbReference>
<keyword evidence="3" id="KW-0560">Oxidoreductase</keyword>
<dbReference type="InterPro" id="IPR037099">
    <property type="entry name" value="Fum_R/Succ_DH_flav-like_C_sf"/>
</dbReference>
<feature type="compositionally biased region" description="Gly residues" evidence="1">
    <location>
        <begin position="344"/>
        <end position="353"/>
    </location>
</feature>
<accession>A0A5C6E3W8</accession>
<evidence type="ECO:0000313" key="3">
    <source>
        <dbReference type="EMBL" id="TWU43520.1"/>
    </source>
</evidence>
<sequence length="612" mass="64719">MTETHNDSVPTRREFLALSGVATGLAALGLAGWGENKIELDADTVGNMNDATDVLVIGGGMAGLFAAVKAHDAGANTMIVSKGRLGSSGLTPFAKGFFVFDPENESGSIDDFVADVSRSALGTNNPVYTRQLAEHSLDRARELRDWGYFDQTLANRSFMYPVVEREIPLLERVVITHLLKEDGRIAGAAGFRLDADEIITVRAKAVILCTGAGGFKPSGFPVCDLTHDGTVMAYEIGAKVTGKEWNDGHATRSVHPAACYDSWGDMFDRVPSTNGVEIHHDLGVDINYRAYVKGNPVEVGPGAPQPTDEIAGGPYVPEEFKHRGPSPGGPSPGASSPGASSPGGPSGRGGGRPDGPPPGRGGAPGGPPPGFAGGSNVGGASAGMAIHKSEGLVPVDDRCASNIPGLYAAGDALGSHMVGGIYTQIGSSLAGSAVQGAIAGEAAAEYSRSTVAPAISDQRIAAITDEILAPLRREAGYGPAWVTQTLQGVMIPNFVLYIKKASMMQAALAYIEELRDHHAPMLRAANLHELRLAFETRNMIVTAEMKLRASLMRTESRCSHYRLDYPDLDDKNWRAWINIFKAEDGTMQLEKQPFDAWETLRGGQETLRGGQT</sequence>
<dbReference type="GO" id="GO:0005886">
    <property type="term" value="C:plasma membrane"/>
    <property type="evidence" value="ECO:0007669"/>
    <property type="project" value="TreeGrafter"/>
</dbReference>
<feature type="domain" description="Fumarate reductase/succinate dehydrogenase flavoprotein-like C-terminal" evidence="2">
    <location>
        <begin position="485"/>
        <end position="595"/>
    </location>
</feature>
<dbReference type="PROSITE" id="PS51318">
    <property type="entry name" value="TAT"/>
    <property type="match status" value="1"/>
</dbReference>
<dbReference type="SUPFAM" id="SSF46977">
    <property type="entry name" value="Succinate dehydrogenase/fumarate reductase flavoprotein C-terminal domain"/>
    <property type="match status" value="1"/>
</dbReference>
<proteinExistence type="predicted"/>
<dbReference type="GO" id="GO:0050660">
    <property type="term" value="F:flavin adenine dinucleotide binding"/>
    <property type="evidence" value="ECO:0007669"/>
    <property type="project" value="TreeGrafter"/>
</dbReference>
<dbReference type="RefSeq" id="WP_146599932.1">
    <property type="nucleotide sequence ID" value="NZ_SJPY01000003.1"/>
</dbReference>
<protein>
    <submittedName>
        <fullName evidence="3">Fumarate reductase flavoprotein subunit</fullName>
        <ecNumber evidence="3">1.3.5.4</ecNumber>
    </submittedName>
</protein>
<keyword evidence="4" id="KW-1185">Reference proteome</keyword>
<dbReference type="Proteomes" id="UP000315471">
    <property type="component" value="Unassembled WGS sequence"/>
</dbReference>
<dbReference type="PANTHER" id="PTHR11632:SF73">
    <property type="entry name" value="BLR3196 PROTEIN"/>
    <property type="match status" value="1"/>
</dbReference>
<dbReference type="GO" id="GO:0000104">
    <property type="term" value="F:succinate dehydrogenase activity"/>
    <property type="evidence" value="ECO:0007669"/>
    <property type="project" value="TreeGrafter"/>
</dbReference>
<dbReference type="InterPro" id="IPR036188">
    <property type="entry name" value="FAD/NAD-bd_sf"/>
</dbReference>
<dbReference type="InterPro" id="IPR019546">
    <property type="entry name" value="TAT_signal_bac_arc"/>
</dbReference>
<dbReference type="PRINTS" id="PR00411">
    <property type="entry name" value="PNDRDTASEI"/>
</dbReference>
<dbReference type="NCBIfam" id="TIGR01409">
    <property type="entry name" value="TAT_signal_seq"/>
    <property type="match status" value="1"/>
</dbReference>
<feature type="region of interest" description="Disordered" evidence="1">
    <location>
        <begin position="298"/>
        <end position="377"/>
    </location>
</feature>
<dbReference type="InterPro" id="IPR015939">
    <property type="entry name" value="Fum_Rdtase/Succ_DH_flav-like_C"/>
</dbReference>
<dbReference type="InterPro" id="IPR006311">
    <property type="entry name" value="TAT_signal"/>
</dbReference>
<dbReference type="Pfam" id="PF02910">
    <property type="entry name" value="Succ_DH_flav_C"/>
    <property type="match status" value="1"/>
</dbReference>
<dbReference type="PRINTS" id="PR00368">
    <property type="entry name" value="FADPNR"/>
</dbReference>
<dbReference type="EC" id="1.3.5.4" evidence="3"/>
<dbReference type="PANTHER" id="PTHR11632">
    <property type="entry name" value="SUCCINATE DEHYDROGENASE 2 FLAVOPROTEIN SUBUNIT"/>
    <property type="match status" value="1"/>
</dbReference>
<organism evidence="3 4">
    <name type="scientific">Novipirellula aureliae</name>
    <dbReference type="NCBI Taxonomy" id="2527966"/>
    <lineage>
        <taxon>Bacteria</taxon>
        <taxon>Pseudomonadati</taxon>
        <taxon>Planctomycetota</taxon>
        <taxon>Planctomycetia</taxon>
        <taxon>Pirellulales</taxon>
        <taxon>Pirellulaceae</taxon>
        <taxon>Novipirellula</taxon>
    </lineage>
</organism>
<evidence type="ECO:0000313" key="4">
    <source>
        <dbReference type="Proteomes" id="UP000315471"/>
    </source>
</evidence>
<evidence type="ECO:0000259" key="2">
    <source>
        <dbReference type="Pfam" id="PF02910"/>
    </source>
</evidence>
<dbReference type="PIRSF" id="PIRSF000171">
    <property type="entry name" value="SDHA_APRA_LASPO"/>
    <property type="match status" value="1"/>
</dbReference>